<comment type="catalytic activity">
    <reaction evidence="5">
        <text>a primary alcohol + NAD(+) = an aldehyde + NADH + H(+)</text>
        <dbReference type="Rhea" id="RHEA:10736"/>
        <dbReference type="ChEBI" id="CHEBI:15378"/>
        <dbReference type="ChEBI" id="CHEBI:15734"/>
        <dbReference type="ChEBI" id="CHEBI:17478"/>
        <dbReference type="ChEBI" id="CHEBI:57540"/>
        <dbReference type="ChEBI" id="CHEBI:57945"/>
        <dbReference type="EC" id="1.1.1.1"/>
    </reaction>
</comment>
<dbReference type="GO" id="GO:0004022">
    <property type="term" value="F:alcohol dehydrogenase (NAD+) activity"/>
    <property type="evidence" value="ECO:0007669"/>
    <property type="project" value="UniProtKB-EC"/>
</dbReference>
<protein>
    <submittedName>
        <fullName evidence="8">Alcohol dehydrogenase, class IV</fullName>
    </submittedName>
</protein>
<sequence>MLTLTSPLEMQFPSVIRFGEGTIGTLADWIKQKGYKAPFVVADDVNVARLDLLGLENVTCFGDVVPEPDIANMEKAVEAAAGCDVVIGFGGGSAMDLAKLVAVLVWQDVKFDDISGPHRALPRKVGLVQIPTTAGTGSEVGTRALVTNPETMSKVATESVHMLADLAIVDPTMTMTVPAMVTAATGVDAMAHCVEAFTSKRSHPIIDSYALQGIELVGKYLKRAVEDGADAEARTGLALAAFYGGVCLGPVNTTSGHAISYPLGTRYKLAHGIANALIFPHTLAANAPAAPEKTAKVCKALGFTGTTTPDVLAGARSFCEALGLDMRLRAHGVPEEDLASMAKEAHDIRRLLDWNPVDLSVADIEAIYRQAY</sequence>
<evidence type="ECO:0000256" key="5">
    <source>
        <dbReference type="ARBA" id="ARBA00049243"/>
    </source>
</evidence>
<dbReference type="Gene3D" id="3.40.50.1970">
    <property type="match status" value="1"/>
</dbReference>
<evidence type="ECO:0000313" key="9">
    <source>
        <dbReference type="Proteomes" id="UP000199236"/>
    </source>
</evidence>
<dbReference type="PROSITE" id="PS00913">
    <property type="entry name" value="ADH_IRON_1"/>
    <property type="match status" value="1"/>
</dbReference>
<dbReference type="Pfam" id="PF25137">
    <property type="entry name" value="ADH_Fe_C"/>
    <property type="match status" value="1"/>
</dbReference>
<evidence type="ECO:0000313" key="8">
    <source>
        <dbReference type="EMBL" id="SFO57845.1"/>
    </source>
</evidence>
<comment type="cofactor">
    <cofactor evidence="1">
        <name>Fe cation</name>
        <dbReference type="ChEBI" id="CHEBI:24875"/>
    </cofactor>
</comment>
<dbReference type="Pfam" id="PF00465">
    <property type="entry name" value="Fe-ADH"/>
    <property type="match status" value="1"/>
</dbReference>
<evidence type="ECO:0000256" key="3">
    <source>
        <dbReference type="ARBA" id="ARBA00023002"/>
    </source>
</evidence>
<dbReference type="EMBL" id="FOVR01000008">
    <property type="protein sequence ID" value="SFO57845.1"/>
    <property type="molecule type" value="Genomic_DNA"/>
</dbReference>
<evidence type="ECO:0000259" key="7">
    <source>
        <dbReference type="Pfam" id="PF25137"/>
    </source>
</evidence>
<dbReference type="Proteomes" id="UP000199236">
    <property type="component" value="Unassembled WGS sequence"/>
</dbReference>
<dbReference type="InterPro" id="IPR039697">
    <property type="entry name" value="Alcohol_dehydrogenase_Fe"/>
</dbReference>
<dbReference type="OrthoDB" id="9815791at2"/>
<dbReference type="RefSeq" id="WP_090073761.1">
    <property type="nucleotide sequence ID" value="NZ_FOVR01000008.1"/>
</dbReference>
<dbReference type="Gene3D" id="1.20.1090.10">
    <property type="entry name" value="Dehydroquinate synthase-like - alpha domain"/>
    <property type="match status" value="1"/>
</dbReference>
<evidence type="ECO:0000256" key="4">
    <source>
        <dbReference type="ARBA" id="ARBA00023027"/>
    </source>
</evidence>
<feature type="domain" description="Fe-containing alcohol dehydrogenase-like C-terminal" evidence="7">
    <location>
        <begin position="182"/>
        <end position="372"/>
    </location>
</feature>
<dbReference type="GO" id="GO:0046872">
    <property type="term" value="F:metal ion binding"/>
    <property type="evidence" value="ECO:0007669"/>
    <property type="project" value="InterPro"/>
</dbReference>
<comment type="similarity">
    <text evidence="2">Belongs to the iron-containing alcohol dehydrogenase family.</text>
</comment>
<organism evidence="8 9">
    <name type="scientific">Cohaesibacter marisflavi</name>
    <dbReference type="NCBI Taxonomy" id="655353"/>
    <lineage>
        <taxon>Bacteria</taxon>
        <taxon>Pseudomonadati</taxon>
        <taxon>Pseudomonadota</taxon>
        <taxon>Alphaproteobacteria</taxon>
        <taxon>Hyphomicrobiales</taxon>
        <taxon>Cohaesibacteraceae</taxon>
    </lineage>
</organism>
<dbReference type="AlphaFoldDB" id="A0A1I5IB48"/>
<evidence type="ECO:0000259" key="6">
    <source>
        <dbReference type="Pfam" id="PF00465"/>
    </source>
</evidence>
<dbReference type="PANTHER" id="PTHR11496:SF102">
    <property type="entry name" value="ALCOHOL DEHYDROGENASE 4"/>
    <property type="match status" value="1"/>
</dbReference>
<accession>A0A1I5IB48</accession>
<dbReference type="FunFam" id="3.40.50.1970:FF:000003">
    <property type="entry name" value="Alcohol dehydrogenase, iron-containing"/>
    <property type="match status" value="1"/>
</dbReference>
<dbReference type="CDD" id="cd08551">
    <property type="entry name" value="Fe-ADH"/>
    <property type="match status" value="1"/>
</dbReference>
<keyword evidence="9" id="KW-1185">Reference proteome</keyword>
<feature type="domain" description="Alcohol dehydrogenase iron-type/glycerol dehydrogenase GldA" evidence="6">
    <location>
        <begin position="13"/>
        <end position="171"/>
    </location>
</feature>
<dbReference type="SUPFAM" id="SSF56796">
    <property type="entry name" value="Dehydroquinate synthase-like"/>
    <property type="match status" value="1"/>
</dbReference>
<proteinExistence type="inferred from homology"/>
<evidence type="ECO:0000256" key="1">
    <source>
        <dbReference type="ARBA" id="ARBA00001962"/>
    </source>
</evidence>
<dbReference type="InterPro" id="IPR056798">
    <property type="entry name" value="ADH_Fe_C"/>
</dbReference>
<keyword evidence="4" id="KW-0520">NAD</keyword>
<evidence type="ECO:0000256" key="2">
    <source>
        <dbReference type="ARBA" id="ARBA00007358"/>
    </source>
</evidence>
<dbReference type="InterPro" id="IPR001670">
    <property type="entry name" value="ADH_Fe/GldA"/>
</dbReference>
<gene>
    <name evidence="8" type="ORF">SAMN04488056_108167</name>
</gene>
<dbReference type="InterPro" id="IPR018211">
    <property type="entry name" value="ADH_Fe_CS"/>
</dbReference>
<dbReference type="PANTHER" id="PTHR11496">
    <property type="entry name" value="ALCOHOL DEHYDROGENASE"/>
    <property type="match status" value="1"/>
</dbReference>
<reference evidence="8 9" key="1">
    <citation type="submission" date="2016-10" db="EMBL/GenBank/DDBJ databases">
        <authorList>
            <person name="de Groot N.N."/>
        </authorList>
    </citation>
    <scope>NUCLEOTIDE SEQUENCE [LARGE SCALE GENOMIC DNA]</scope>
    <source>
        <strain evidence="8 9">CGMCC 1.9157</strain>
    </source>
</reference>
<dbReference type="STRING" id="655353.SAMN04488056_108167"/>
<keyword evidence="3" id="KW-0560">Oxidoreductase</keyword>
<name>A0A1I5IB48_9HYPH</name>